<dbReference type="Pfam" id="PF09414">
    <property type="entry name" value="RNA_ligase"/>
    <property type="match status" value="1"/>
</dbReference>
<dbReference type="Proteomes" id="UP000244722">
    <property type="component" value="Unassembled WGS sequence"/>
</dbReference>
<evidence type="ECO:0000259" key="2">
    <source>
        <dbReference type="Pfam" id="PF09414"/>
    </source>
</evidence>
<evidence type="ECO:0000313" key="4">
    <source>
        <dbReference type="Proteomes" id="UP000244722"/>
    </source>
</evidence>
<reference evidence="3 4" key="1">
    <citation type="submission" date="2017-04" db="EMBL/GenBank/DDBJ databases">
        <title>Draft genome sequence of Tuber borchii Vittad., a whitish edible truffle.</title>
        <authorList>
            <consortium name="DOE Joint Genome Institute"/>
            <person name="Murat C."/>
            <person name="Kuo A."/>
            <person name="Barry K.W."/>
            <person name="Clum A."/>
            <person name="Dockter R.B."/>
            <person name="Fauchery L."/>
            <person name="Iotti M."/>
            <person name="Kohler A."/>
            <person name="Labutti K."/>
            <person name="Lindquist E.A."/>
            <person name="Lipzen A."/>
            <person name="Ohm R.A."/>
            <person name="Wang M."/>
            <person name="Grigoriev I.V."/>
            <person name="Zambonelli A."/>
            <person name="Martin F.M."/>
        </authorList>
    </citation>
    <scope>NUCLEOTIDE SEQUENCE [LARGE SCALE GENOMIC DNA]</scope>
    <source>
        <strain evidence="3 4">Tbo3840</strain>
    </source>
</reference>
<proteinExistence type="predicted"/>
<feature type="domain" description="RNA ligase" evidence="2">
    <location>
        <begin position="55"/>
        <end position="241"/>
    </location>
</feature>
<organism evidence="3 4">
    <name type="scientific">Tuber borchii</name>
    <name type="common">White truffle</name>
    <dbReference type="NCBI Taxonomy" id="42251"/>
    <lineage>
        <taxon>Eukaryota</taxon>
        <taxon>Fungi</taxon>
        <taxon>Dikarya</taxon>
        <taxon>Ascomycota</taxon>
        <taxon>Pezizomycotina</taxon>
        <taxon>Pezizomycetes</taxon>
        <taxon>Pezizales</taxon>
        <taxon>Tuberaceae</taxon>
        <taxon>Tuber</taxon>
    </lineage>
</organism>
<keyword evidence="4" id="KW-1185">Reference proteome</keyword>
<evidence type="ECO:0000313" key="3">
    <source>
        <dbReference type="EMBL" id="PUU77112.1"/>
    </source>
</evidence>
<name>A0A2T6ZNP9_TUBBO</name>
<dbReference type="OrthoDB" id="10005335at2759"/>
<comment type="caution">
    <text evidence="3">The sequence shown here is derived from an EMBL/GenBank/DDBJ whole genome shotgun (WGS) entry which is preliminary data.</text>
</comment>
<dbReference type="InterPro" id="IPR021122">
    <property type="entry name" value="RNA_ligase_dom_REL/Rnl2"/>
</dbReference>
<evidence type="ECO:0000256" key="1">
    <source>
        <dbReference type="SAM" id="MobiDB-lite"/>
    </source>
</evidence>
<dbReference type="EMBL" id="NESQ01000163">
    <property type="protein sequence ID" value="PUU77112.1"/>
    <property type="molecule type" value="Genomic_DNA"/>
</dbReference>
<accession>A0A2T6ZNP9</accession>
<gene>
    <name evidence="3" type="ORF">B9Z19DRAFT_1086914</name>
</gene>
<protein>
    <recommendedName>
        <fullName evidence="2">RNA ligase domain-containing protein</fullName>
    </recommendedName>
</protein>
<dbReference type="SUPFAM" id="SSF56091">
    <property type="entry name" value="DNA ligase/mRNA capping enzyme, catalytic domain"/>
    <property type="match status" value="1"/>
</dbReference>
<dbReference type="AlphaFoldDB" id="A0A2T6ZNP9"/>
<sequence length="384" mass="44141">MSEAPAGQADNDAPPTHTPYPHTLTFDTFVKRYVPVLKAAAEQGQRLPFPSKARFMGTLKLHGYNATIMFRNDDRHNPVFQSRNRVVTSQDKGPIPSLLNGKPLHLLVDKVMEIYNRGKGQPDAAPFSEIMIAGEVAGRDIYRNVAINRLPKFFCIFNIRVDGTWVDMREYKDVSMESERIFNIMNWPTWEVTIDFMEDTLEISNWLYEITKKVEDECPFAASFLDSRGRKISGTGEGLVWTMIPFEGEAWPSDCTMLWNFKTKGEKFEVVSRTKPAPPRDPDAIGLATAFVDYAITEARFEQGIEYLREMGILEHGQNGRRSTAQFTKWVENDVIEEEWERMVELGVEEAKLRRVIAERARNWFFRYLEEVQSEGVDTTADMQ</sequence>
<feature type="region of interest" description="Disordered" evidence="1">
    <location>
        <begin position="1"/>
        <end position="21"/>
    </location>
</feature>